<dbReference type="InterPro" id="IPR044060">
    <property type="entry name" value="Bacterial_rp_domain"/>
</dbReference>
<feature type="chain" id="PRO_5002488376" description="Bacterial repeat domain-containing protein" evidence="2">
    <location>
        <begin position="23"/>
        <end position="1387"/>
    </location>
</feature>
<evidence type="ECO:0000313" key="5">
    <source>
        <dbReference type="Proteomes" id="UP000033035"/>
    </source>
</evidence>
<comment type="caution">
    <text evidence="4">The sequence shown here is derived from an EMBL/GenBank/DDBJ whole genome shotgun (WGS) entry which is preliminary data.</text>
</comment>
<keyword evidence="2" id="KW-0732">Signal</keyword>
<feature type="compositionally biased region" description="Acidic residues" evidence="1">
    <location>
        <begin position="1127"/>
        <end position="1137"/>
    </location>
</feature>
<dbReference type="HOGENOM" id="CLU_255179_0_0_10"/>
<feature type="compositionally biased region" description="Pro residues" evidence="1">
    <location>
        <begin position="1138"/>
        <end position="1151"/>
    </location>
</feature>
<keyword evidence="5" id="KW-1185">Reference proteome</keyword>
<dbReference type="RefSeq" id="WP_150115645.1">
    <property type="nucleotide sequence ID" value="NZ_AUAE01000013.1"/>
</dbReference>
<feature type="signal peptide" evidence="2">
    <location>
        <begin position="1"/>
        <end position="22"/>
    </location>
</feature>
<accession>A0A0F5IS59</accession>
<name>A0A0F5IS59_9BACT</name>
<evidence type="ECO:0000259" key="3">
    <source>
        <dbReference type="Pfam" id="PF18998"/>
    </source>
</evidence>
<proteinExistence type="predicted"/>
<dbReference type="PATRIC" id="fig|1203610.3.peg.4952"/>
<organism evidence="4 5">
    <name type="scientific">Parabacteroides gordonii MS-1 = DSM 23371</name>
    <dbReference type="NCBI Taxonomy" id="1203610"/>
    <lineage>
        <taxon>Bacteria</taxon>
        <taxon>Pseudomonadati</taxon>
        <taxon>Bacteroidota</taxon>
        <taxon>Bacteroidia</taxon>
        <taxon>Bacteroidales</taxon>
        <taxon>Tannerellaceae</taxon>
        <taxon>Parabacteroides</taxon>
    </lineage>
</organism>
<dbReference type="STRING" id="1203610.HMPREF1536_04855"/>
<evidence type="ECO:0000313" key="4">
    <source>
        <dbReference type="EMBL" id="KKB48391.1"/>
    </source>
</evidence>
<sequence>MKQYIRHIVLLCLLLLSVGTRAQEVVGPDGPDGPSTGEKTITVTQVTGGTISPTGDTDGKVTVKGGTDRAFTIAAASGYEIGSILVDGTPLTDAVIAGSTSYTYTFINITANHTLTAAFTPVRFDLTASAGKGGSIVPTFAQVPKGGSQAFTITPDVGYEIADIKLDGTSQGTASPFVLTGVIANHTIVVEFKGIDCLVEWDAIEHGTLTVKKKENGGTSDVGQGGIVPYGTELEMTVTPDEGYRLSALTVNGALLKGNSFIVDGDVKLKAVIEKIVCVVTVKSPDGGKLTVTNGQTALLPGTHRLEYGTRLELSEEAATGHEFTAYTVEPSDVLSGTTVTVKKDISIGAAFAVEQFTVTVTAPDVSIGTLTINGTAAATASYDYGTVLTLGNTATAGKLFEAYEVDPASALSGNKLAVTGDVSLGIRFKDAAEEPDGPYTITYAAPLIVKEGNNTVPSGSEVAKGTMLTLLVANTNTQRLVSLTANGNPVDFLTAGGMNTAVYEVNGQVTFAQGLEQNTFPIVVRAPEGGVLEASIDGNAVVSGERYLYGTVVVVKATPNEGYSLTRIMAGGQDITVSRNVSLTEDLVLSASFDKDGEIGTNPDPENPDPDARLGIDLDPQEVVYNRDMHSFVVRTLPGGITDDILVSYYQNGRVAVPRDAGVYDVKLNRPADERFTAFEQLIKGGLTIRRATPQITKIDYQEEQVAGPLANTTATLDGGSAIWLSKKVDGFFSWSNPAATDKKVTVTVSGYQDILFIPVDRKNYNVATGKVYLQVAGKPGVSRKVTLTTEGRGKAQLYNGDLLCPEGTVFYDGMALTLKANADAGYRFNGFDINGTLYNSNPYTLPIATDLAVVARFEKKKDPASPDAGLQVKITPPVSLVYDGRSKQVSVSSTPAVRGWQVEYRDKNDKAVIPTDAGSYQVIVSRKEDDTWLAYQAVSSLTIEKATPKIVTSPMVGMLVAGAMLEDAVLEGGLAEADGFGTVPGYFVWNAPKTVVTGNSEYPVRFTSSDAENFFPVMTNVAVEILPKPQPVVITYGQSAGGTLVVRSDDNGETLASGSIVTSGTKIRIEAKANTYFRFEKLSIGGTDYTVEALANQGVVVREMYTSARIEALFVRTSYPPGPDPDPEPNPDPDPEPGNPGIPDIPNPGPSKFTVWVRSTGLGTVTPGTTVVQKGGSLNFEISPGHSQQLADVRVNGNSVGTVTRYNLRNIQCNMTVEVVFCNVGIPVYTLKSRMVGKGGFVTPCCVRVPEGSNHQFIIHTEKNGVLEKVEVGTEKELKPIGVPGSYLFREVKTDSLLVATFSIPTDLEIITVDGKARLYSVGSCLYIHPVTAHSVLRIYRMNGQLLQELKLSGDRAISFLPNGVYLAELYEDGRYVRRKVSIYR</sequence>
<evidence type="ECO:0000256" key="2">
    <source>
        <dbReference type="SAM" id="SignalP"/>
    </source>
</evidence>
<gene>
    <name evidence="4" type="ORF">HMPREF1536_04855</name>
</gene>
<feature type="region of interest" description="Disordered" evidence="1">
    <location>
        <begin position="1118"/>
        <end position="1152"/>
    </location>
</feature>
<reference evidence="4 5" key="1">
    <citation type="submission" date="2013-04" db="EMBL/GenBank/DDBJ databases">
        <title>The Genome Sequence of Parabacteroides gordonii DSM 23371.</title>
        <authorList>
            <consortium name="The Broad Institute Genomics Platform"/>
            <person name="Earl A."/>
            <person name="Ward D."/>
            <person name="Feldgarden M."/>
            <person name="Gevers D."/>
            <person name="Martens E."/>
            <person name="Sakamoto M."/>
            <person name="Benno Y."/>
            <person name="Suzuki N."/>
            <person name="Matsunaga N."/>
            <person name="Koshihara K."/>
            <person name="Seki M."/>
            <person name="Komiya H."/>
            <person name="Walker B."/>
            <person name="Young S."/>
            <person name="Zeng Q."/>
            <person name="Gargeya S."/>
            <person name="Fitzgerald M."/>
            <person name="Haas B."/>
            <person name="Abouelleil A."/>
            <person name="Allen A.W."/>
            <person name="Alvarado L."/>
            <person name="Arachchi H.M."/>
            <person name="Berlin A.M."/>
            <person name="Chapman S.B."/>
            <person name="Gainer-Dewar J."/>
            <person name="Goldberg J."/>
            <person name="Griggs A."/>
            <person name="Gujja S."/>
            <person name="Hansen M."/>
            <person name="Howarth C."/>
            <person name="Imamovic A."/>
            <person name="Ireland A."/>
            <person name="Larimer J."/>
            <person name="McCowan C."/>
            <person name="Murphy C."/>
            <person name="Pearson M."/>
            <person name="Poon T.W."/>
            <person name="Priest M."/>
            <person name="Roberts A."/>
            <person name="Saif S."/>
            <person name="Shea T."/>
            <person name="Sisk P."/>
            <person name="Sykes S."/>
            <person name="Wortman J."/>
            <person name="Nusbaum C."/>
            <person name="Birren B."/>
        </authorList>
    </citation>
    <scope>NUCLEOTIDE SEQUENCE [LARGE SCALE GENOMIC DNA]</scope>
    <source>
        <strain evidence="4 5">MS-1</strain>
    </source>
</reference>
<dbReference type="Pfam" id="PF18998">
    <property type="entry name" value="Flg_new_2"/>
    <property type="match status" value="3"/>
</dbReference>
<feature type="domain" description="Bacterial repeat" evidence="3">
    <location>
        <begin position="538"/>
        <end position="596"/>
    </location>
</feature>
<dbReference type="EMBL" id="AQHW01000027">
    <property type="protein sequence ID" value="KKB48391.1"/>
    <property type="molecule type" value="Genomic_DNA"/>
</dbReference>
<evidence type="ECO:0000256" key="1">
    <source>
        <dbReference type="SAM" id="MobiDB-lite"/>
    </source>
</evidence>
<feature type="domain" description="Bacterial repeat" evidence="3">
    <location>
        <begin position="808"/>
        <end position="862"/>
    </location>
</feature>
<dbReference type="Proteomes" id="UP000033035">
    <property type="component" value="Unassembled WGS sequence"/>
</dbReference>
<protein>
    <recommendedName>
        <fullName evidence="3">Bacterial repeat domain-containing protein</fullName>
    </recommendedName>
</protein>
<feature type="domain" description="Bacterial repeat" evidence="3">
    <location>
        <begin position="208"/>
        <end position="271"/>
    </location>
</feature>